<gene>
    <name evidence="2" type="ORF">AMON00008_LOCUS24687</name>
</gene>
<organism evidence="2">
    <name type="scientific">Alexandrium monilatum</name>
    <dbReference type="NCBI Taxonomy" id="311494"/>
    <lineage>
        <taxon>Eukaryota</taxon>
        <taxon>Sar</taxon>
        <taxon>Alveolata</taxon>
        <taxon>Dinophyceae</taxon>
        <taxon>Gonyaulacales</taxon>
        <taxon>Pyrocystaceae</taxon>
        <taxon>Alexandrium</taxon>
    </lineage>
</organism>
<evidence type="ECO:0000313" key="2">
    <source>
        <dbReference type="EMBL" id="CAE4591962.1"/>
    </source>
</evidence>
<protein>
    <submittedName>
        <fullName evidence="2">Uncharacterized protein</fullName>
    </submittedName>
</protein>
<dbReference type="EMBL" id="HBNR01035931">
    <property type="protein sequence ID" value="CAE4591962.1"/>
    <property type="molecule type" value="Transcribed_RNA"/>
</dbReference>
<evidence type="ECO:0000256" key="1">
    <source>
        <dbReference type="SAM" id="SignalP"/>
    </source>
</evidence>
<name>A0A7S4QRR8_9DINO</name>
<accession>A0A7S4QRR8</accession>
<reference evidence="2" key="1">
    <citation type="submission" date="2021-01" db="EMBL/GenBank/DDBJ databases">
        <authorList>
            <person name="Corre E."/>
            <person name="Pelletier E."/>
            <person name="Niang G."/>
            <person name="Scheremetjew M."/>
            <person name="Finn R."/>
            <person name="Kale V."/>
            <person name="Holt S."/>
            <person name="Cochrane G."/>
            <person name="Meng A."/>
            <person name="Brown T."/>
            <person name="Cohen L."/>
        </authorList>
    </citation>
    <scope>NUCLEOTIDE SEQUENCE</scope>
    <source>
        <strain evidence="2">CCMP3105</strain>
    </source>
</reference>
<keyword evidence="1" id="KW-0732">Signal</keyword>
<dbReference type="AlphaFoldDB" id="A0A7S4QRR8"/>
<feature type="chain" id="PRO_5030650230" evidence="1">
    <location>
        <begin position="20"/>
        <end position="211"/>
    </location>
</feature>
<sequence>MSLLELATAVAIFAVTSSGMLLQPQNRPSLKGHRARWVGDPDEDSSQRMIHAYQEAREAMPKGWRTEIQAGEEYVIPGVERVQVDSKKIYELTLNSSVDDATWFREEYSQDTDNSLLNLTLSVPDTLPTEEQLQEQEAKEQDAIEATKPKILAEDAEASNYYRRVYVWDSGNDLEDFTRHRNWTRANAVSESALEESNSINFTAIAEMPAW</sequence>
<feature type="signal peptide" evidence="1">
    <location>
        <begin position="1"/>
        <end position="19"/>
    </location>
</feature>
<proteinExistence type="predicted"/>